<dbReference type="GO" id="GO:0009279">
    <property type="term" value="C:cell outer membrane"/>
    <property type="evidence" value="ECO:0007669"/>
    <property type="project" value="UniProtKB-SubCell"/>
</dbReference>
<gene>
    <name evidence="5" type="ORF">E4J94_05210</name>
</gene>
<accession>A0A4Z1BIR5</accession>
<reference evidence="5 6" key="1">
    <citation type="submission" date="2019-03" db="EMBL/GenBank/DDBJ databases">
        <title>Empedobacter tilapiae sp. nov., isolated from an intestine of Nile tilapia Oreochromis niloticus.</title>
        <authorList>
            <person name="Kim Y.-O."/>
            <person name="Yoon J.-H."/>
        </authorList>
    </citation>
    <scope>NUCLEOTIDE SEQUENCE [LARGE SCALE GENOMIC DNA]</scope>
    <source>
        <strain evidence="5 6">MRS2</strain>
    </source>
</reference>
<evidence type="ECO:0000256" key="2">
    <source>
        <dbReference type="ARBA" id="ARBA00023136"/>
    </source>
</evidence>
<organism evidence="5 6">
    <name type="scientific">Empedobacter tilapiae</name>
    <dbReference type="NCBI Taxonomy" id="2491114"/>
    <lineage>
        <taxon>Bacteria</taxon>
        <taxon>Pseudomonadati</taxon>
        <taxon>Bacteroidota</taxon>
        <taxon>Flavobacteriia</taxon>
        <taxon>Flavobacteriales</taxon>
        <taxon>Weeksellaceae</taxon>
        <taxon>Empedobacter</taxon>
    </lineage>
</organism>
<dbReference type="Gene3D" id="2.170.130.10">
    <property type="entry name" value="TonB-dependent receptor, plug domain"/>
    <property type="match status" value="1"/>
</dbReference>
<dbReference type="Proteomes" id="UP000297998">
    <property type="component" value="Unassembled WGS sequence"/>
</dbReference>
<dbReference type="Gene3D" id="2.40.170.20">
    <property type="entry name" value="TonB-dependent receptor, beta-barrel domain"/>
    <property type="match status" value="1"/>
</dbReference>
<keyword evidence="3" id="KW-0998">Cell outer membrane</keyword>
<dbReference type="EMBL" id="SRPE01000003">
    <property type="protein sequence ID" value="TGN29344.1"/>
    <property type="molecule type" value="Genomic_DNA"/>
</dbReference>
<dbReference type="OrthoDB" id="8764943at2"/>
<dbReference type="PANTHER" id="PTHR40980">
    <property type="entry name" value="PLUG DOMAIN-CONTAINING PROTEIN"/>
    <property type="match status" value="1"/>
</dbReference>
<dbReference type="InterPro" id="IPR008969">
    <property type="entry name" value="CarboxyPept-like_regulatory"/>
</dbReference>
<dbReference type="PANTHER" id="PTHR40980:SF4">
    <property type="entry name" value="TONB-DEPENDENT RECEPTOR-LIKE BETA-BARREL DOMAIN-CONTAINING PROTEIN"/>
    <property type="match status" value="1"/>
</dbReference>
<dbReference type="SUPFAM" id="SSF49464">
    <property type="entry name" value="Carboxypeptidase regulatory domain-like"/>
    <property type="match status" value="1"/>
</dbReference>
<name>A0A4Z1BIR5_9FLAO</name>
<keyword evidence="6" id="KW-1185">Reference proteome</keyword>
<evidence type="ECO:0000313" key="5">
    <source>
        <dbReference type="EMBL" id="TGN29344.1"/>
    </source>
</evidence>
<dbReference type="Pfam" id="PF14905">
    <property type="entry name" value="OMP_b-brl_3"/>
    <property type="match status" value="1"/>
</dbReference>
<evidence type="ECO:0000256" key="1">
    <source>
        <dbReference type="ARBA" id="ARBA00004442"/>
    </source>
</evidence>
<dbReference type="InterPro" id="IPR036942">
    <property type="entry name" value="Beta-barrel_TonB_sf"/>
</dbReference>
<dbReference type="SUPFAM" id="SSF56935">
    <property type="entry name" value="Porins"/>
    <property type="match status" value="1"/>
</dbReference>
<protein>
    <submittedName>
        <fullName evidence="5">TonB-dependent receptor</fullName>
    </submittedName>
</protein>
<comment type="caution">
    <text evidence="5">The sequence shown here is derived from an EMBL/GenBank/DDBJ whole genome shotgun (WGS) entry which is preliminary data.</text>
</comment>
<sequence>MKTFIQLSFLLCSVIISAQTYELKGEFFENNQAVPYLDISLSNQDTIINLTTNEVGQFSIDTKLDTYQLEVIYFEQVVFQKEIILQQPIDLGRIEIKTSTNLKEVVVDAQKKVMERKIDRFVFNVENSTSAAGGTAMDVLRVTPGLNVAGDAIAISGKNSVMVLIDDKPTYMSQTDLANYLESMSASDISKIEVITTPPAKYEAEGNSGILNIVTKRIKKDSWNANIGGSYQRSLRNTERFNAAYNLQKKKWTIQSSMNIGDRRFLRTWDNELFFTDNRRHSVSYTDYIYKYIGGNLAVDYKLTDKWSVGTKLSINNGKADSENPQQLFFKNNLNQIIKTNRGNSFSNQKTNQILINLFSEYKIDSLGKKISFDADYANYTSPMNRNFSSKEFDNNSNEINNTFFGGKSNLDNRIENLSGKIDVEFPMKTINLSFGARISQTKSNNLIEAFEANENLDYTFDTDLSNLFKYKEKNEAVYVSGNKKFGEKWQMQAGLRLEATQTEGFSREKNQTNKTDYIKLFPSFYLLHTFNDKTSLGFNYSRRINRPNYESLNPFRMIENEYTYNEGNPFLQPAFTHNFELTFTYKKLDTRVYLSSLRNGVNQASIIDPNTQNNAFIWMNFVDSDEIGVTQSLTFNPTKWWTSTSTFQVSYSSSNVAISTQRFKGWSSSLFTSNDFTLNEKKTLFVNLLYFQNFGETFQNYSLKPYARFNLSFKYLIFDKKLELSLNATDIFKAQEHLSQNNNGVIQKFANVWDMQSIRIGINYKFGSNKLSVKNRETGNSDEVNRM</sequence>
<keyword evidence="5" id="KW-0675">Receptor</keyword>
<evidence type="ECO:0000256" key="3">
    <source>
        <dbReference type="ARBA" id="ARBA00023237"/>
    </source>
</evidence>
<dbReference type="InterPro" id="IPR037066">
    <property type="entry name" value="Plug_dom_sf"/>
</dbReference>
<dbReference type="InterPro" id="IPR041700">
    <property type="entry name" value="OMP_b-brl_3"/>
</dbReference>
<evidence type="ECO:0000313" key="6">
    <source>
        <dbReference type="Proteomes" id="UP000297998"/>
    </source>
</evidence>
<dbReference type="RefSeq" id="WP_135834796.1">
    <property type="nucleotide sequence ID" value="NZ_SRPE01000003.1"/>
</dbReference>
<feature type="domain" description="Outer membrane protein beta-barrel" evidence="4">
    <location>
        <begin position="363"/>
        <end position="765"/>
    </location>
</feature>
<comment type="subcellular location">
    <subcellularLocation>
        <location evidence="1">Cell outer membrane</location>
    </subcellularLocation>
</comment>
<proteinExistence type="predicted"/>
<dbReference type="AlphaFoldDB" id="A0A4Z1BIR5"/>
<evidence type="ECO:0000259" key="4">
    <source>
        <dbReference type="Pfam" id="PF14905"/>
    </source>
</evidence>
<keyword evidence="2" id="KW-0472">Membrane</keyword>